<evidence type="ECO:0000313" key="3">
    <source>
        <dbReference type="Proteomes" id="UP001219525"/>
    </source>
</evidence>
<proteinExistence type="predicted"/>
<feature type="domain" description="CHAT" evidence="1">
    <location>
        <begin position="925"/>
        <end position="1174"/>
    </location>
</feature>
<dbReference type="Pfam" id="PF12770">
    <property type="entry name" value="CHAT"/>
    <property type="match status" value="1"/>
</dbReference>
<keyword evidence="3" id="KW-1185">Reference proteome</keyword>
<dbReference type="InterPro" id="IPR024983">
    <property type="entry name" value="CHAT_dom"/>
</dbReference>
<comment type="caution">
    <text evidence="2">The sequence shown here is derived from an EMBL/GenBank/DDBJ whole genome shotgun (WGS) entry which is preliminary data.</text>
</comment>
<sequence>MTSRKESTAVNCAELNVMECVKLIHGLLRRVLKFTTRGSNDINKTIQLRREALARHATLHPAPGRLLGELGVALYTGFGQEGDIQDIDEAILLHRDALALRSPPHPDRGQSLRNLANAIHTRFEQRGDSQDINEAILLHREALALCGPPHPDRGRSLDNLANAIHTRFNHRGNSQDIDEAIQLHREALALRGPPPPDRCQSLNNLAYAIHTRFNQRGDPQDIDEAIQLHREALALCGPPHPDRGHFLNNLANAIRTIFNQRGDSQDINEAIQLHREALALREAPHPDHGQSLNNLANAIRTRFDRRGDSQDIDEVIQLHREALALREAPHPNRGQSLNNLAYAIHTRFNHCGDSQDIDEAIQLHREALALREAPHPNRGTSLNNLAITIRTRFDQRGDSQDIDEAIQLHREALALREAPHPDRGQSLNNLANVIRTRFDQRGDSQDIDEVIQLHREALALREAPHPKRGQSLNNLANAIRTRFDQRGDSQDIDEVIQLHREALALREAPHPNRGTSLNNLAYAIHTRFNHRGDSQDIDEAIQLHREALALREAPHPDRAESLNNLANVIHTRFDQRGDSQDINEAIQLHRESLALREAPHPNRGDSLQALALCLAMVYQKTHDGHDLDASCDLFREAVTYQSSSPLTRFKHARSWAVTTAQFGHSSCLTGYHKAIELLPQLAALHLDLHSRQDILSTASVTTLASEAAACAVRLGRYNVAVEFLEASRSIFWSQALHLRTPLVTLAGIHPSLAHKLTELSTQLERTSFRETSRNLLTNAQDKIMSIESEGKHCRKLNEDWEQVIDSVRLLAGFKDFMRPKSIGALKQAAAPGPIVILTTTDSTCFALIVTSAHELQCLTLPELILPGADLLAELSRGLANPAFDLNTFATTSSNHQCRLELKDRLVGGREGSISVDPNDVFRGALAHLWEIIVKPVFKALKLQASEPLKKTVDPPRLWWCPTGPFSFLPIHAAGIYGSSGTDCVSDYVISSYTPTLTALLDPPTQTAPSFKMTAVIQPDAPNCSPLPGAEQELKKIVERVPNQWLTLLESTRVETALSHLQDSSIVHFACHGIQDLNQPLDSGLRLTDGRLTVSQIMRSPDNPNTLDARKYMSLAFLSACETAKGDRSRPDEAMHLAATLLFAGFRGVVATMWTMDDRDGPKIADIFYEYLFKGCDPNSSPPILPALTGAAKALHIAVGKLREEPATPSLESESPKSRFDSTRLDLKHRLDSTRDSESTRVDLGKQFFLKQHSNIGTHPQKLSAHLGWLGFGLWCPSLSYKAYEISEGGFGAQDG</sequence>
<accession>A0AAD6VBN9</accession>
<dbReference type="InterPro" id="IPR011990">
    <property type="entry name" value="TPR-like_helical_dom_sf"/>
</dbReference>
<organism evidence="2 3">
    <name type="scientific">Mycena pura</name>
    <dbReference type="NCBI Taxonomy" id="153505"/>
    <lineage>
        <taxon>Eukaryota</taxon>
        <taxon>Fungi</taxon>
        <taxon>Dikarya</taxon>
        <taxon>Basidiomycota</taxon>
        <taxon>Agaricomycotina</taxon>
        <taxon>Agaricomycetes</taxon>
        <taxon>Agaricomycetidae</taxon>
        <taxon>Agaricales</taxon>
        <taxon>Marasmiineae</taxon>
        <taxon>Mycenaceae</taxon>
        <taxon>Mycena</taxon>
    </lineage>
</organism>
<reference evidence="2" key="1">
    <citation type="submission" date="2023-03" db="EMBL/GenBank/DDBJ databases">
        <title>Massive genome expansion in bonnet fungi (Mycena s.s.) driven by repeated elements and novel gene families across ecological guilds.</title>
        <authorList>
            <consortium name="Lawrence Berkeley National Laboratory"/>
            <person name="Harder C.B."/>
            <person name="Miyauchi S."/>
            <person name="Viragh M."/>
            <person name="Kuo A."/>
            <person name="Thoen E."/>
            <person name="Andreopoulos B."/>
            <person name="Lu D."/>
            <person name="Skrede I."/>
            <person name="Drula E."/>
            <person name="Henrissat B."/>
            <person name="Morin E."/>
            <person name="Kohler A."/>
            <person name="Barry K."/>
            <person name="LaButti K."/>
            <person name="Morin E."/>
            <person name="Salamov A."/>
            <person name="Lipzen A."/>
            <person name="Mereny Z."/>
            <person name="Hegedus B."/>
            <person name="Baldrian P."/>
            <person name="Stursova M."/>
            <person name="Weitz H."/>
            <person name="Taylor A."/>
            <person name="Grigoriev I.V."/>
            <person name="Nagy L.G."/>
            <person name="Martin F."/>
            <person name="Kauserud H."/>
        </authorList>
    </citation>
    <scope>NUCLEOTIDE SEQUENCE</scope>
    <source>
        <strain evidence="2">9144</strain>
    </source>
</reference>
<dbReference type="PANTHER" id="PTHR19959:SF119">
    <property type="entry name" value="FUNGAL LIPASE-LIKE DOMAIN-CONTAINING PROTEIN"/>
    <property type="match status" value="1"/>
</dbReference>
<dbReference type="PANTHER" id="PTHR19959">
    <property type="entry name" value="KINESIN LIGHT CHAIN"/>
    <property type="match status" value="1"/>
</dbReference>
<evidence type="ECO:0000259" key="1">
    <source>
        <dbReference type="Pfam" id="PF12770"/>
    </source>
</evidence>
<dbReference type="Proteomes" id="UP001219525">
    <property type="component" value="Unassembled WGS sequence"/>
</dbReference>
<gene>
    <name evidence="2" type="ORF">GGX14DRAFT_543776</name>
</gene>
<dbReference type="SUPFAM" id="SSF81901">
    <property type="entry name" value="HCP-like"/>
    <property type="match status" value="2"/>
</dbReference>
<protein>
    <submittedName>
        <fullName evidence="2">CHAT domain-containing protein</fullName>
    </submittedName>
</protein>
<evidence type="ECO:0000313" key="2">
    <source>
        <dbReference type="EMBL" id="KAJ7206605.1"/>
    </source>
</evidence>
<dbReference type="EMBL" id="JARJCW010000039">
    <property type="protein sequence ID" value="KAJ7206605.1"/>
    <property type="molecule type" value="Genomic_DNA"/>
</dbReference>
<name>A0AAD6VBN9_9AGAR</name>
<dbReference type="Gene3D" id="1.25.40.10">
    <property type="entry name" value="Tetratricopeptide repeat domain"/>
    <property type="match status" value="4"/>
</dbReference>